<gene>
    <name evidence="1" type="ORF">SDC9_72694</name>
</gene>
<reference evidence="1" key="1">
    <citation type="submission" date="2019-08" db="EMBL/GenBank/DDBJ databases">
        <authorList>
            <person name="Kucharzyk K."/>
            <person name="Murdoch R.W."/>
            <person name="Higgins S."/>
            <person name="Loffler F."/>
        </authorList>
    </citation>
    <scope>NUCLEOTIDE SEQUENCE</scope>
</reference>
<evidence type="ECO:0000313" key="1">
    <source>
        <dbReference type="EMBL" id="MPM26193.1"/>
    </source>
</evidence>
<dbReference type="AlphaFoldDB" id="A0A644YI88"/>
<accession>A0A644YI88</accession>
<comment type="caution">
    <text evidence="1">The sequence shown here is derived from an EMBL/GenBank/DDBJ whole genome shotgun (WGS) entry which is preliminary data.</text>
</comment>
<organism evidence="1">
    <name type="scientific">bioreactor metagenome</name>
    <dbReference type="NCBI Taxonomy" id="1076179"/>
    <lineage>
        <taxon>unclassified sequences</taxon>
        <taxon>metagenomes</taxon>
        <taxon>ecological metagenomes</taxon>
    </lineage>
</organism>
<dbReference type="EMBL" id="VSSQ01004673">
    <property type="protein sequence ID" value="MPM26193.1"/>
    <property type="molecule type" value="Genomic_DNA"/>
</dbReference>
<sequence length="146" mass="15386">MERNLFLGVVKGETDHQSRTEVVPEGGDGSLMGITLGSKEGADDHTHLLGTEGLTAKCYASADLIDSEEAVRLLSLSGFLLCSEGSGAVEMLPFAHEGQKLAGLAILGIADVEMMCRRLDACKTEATALSLFTQDERGVGTPDSML</sequence>
<protein>
    <submittedName>
        <fullName evidence="1">Uncharacterized protein</fullName>
    </submittedName>
</protein>
<name>A0A644YI88_9ZZZZ</name>
<proteinExistence type="predicted"/>